<name>A0A4P7VNM5_9BACT</name>
<dbReference type="AlphaFoldDB" id="A0A4P7VNM5"/>
<sequence>MRTKTTIYDFDFTFAGHGRYKVIYTSPATGKSWTAFTNDMPLIDATKNSDSPKRCDLEELKRVCKRG</sequence>
<dbReference type="RefSeq" id="WP_136410166.1">
    <property type="nucleotide sequence ID" value="NZ_CP039393.1"/>
</dbReference>
<dbReference type="KEGG" id="mgod:E7746_05820"/>
<evidence type="ECO:0000313" key="2">
    <source>
        <dbReference type="Proteomes" id="UP000297031"/>
    </source>
</evidence>
<dbReference type="OrthoDB" id="1082314at2"/>
<keyword evidence="2" id="KW-1185">Reference proteome</keyword>
<protein>
    <submittedName>
        <fullName evidence="1">Uncharacterized protein</fullName>
    </submittedName>
</protein>
<reference evidence="1 2" key="1">
    <citation type="submission" date="2019-02" db="EMBL/GenBank/DDBJ databases">
        <title>Isolation and identification of novel species under the genus Muribaculum.</title>
        <authorList>
            <person name="Miyake S."/>
            <person name="Ding Y."/>
            <person name="Low A."/>
            <person name="Soh M."/>
            <person name="Seedorf H."/>
        </authorList>
    </citation>
    <scope>NUCLEOTIDE SEQUENCE [LARGE SCALE GENOMIC DNA]</scope>
    <source>
        <strain evidence="1 2">TLL-A4</strain>
    </source>
</reference>
<proteinExistence type="predicted"/>
<dbReference type="EMBL" id="CP039393">
    <property type="protein sequence ID" value="QCD35445.1"/>
    <property type="molecule type" value="Genomic_DNA"/>
</dbReference>
<evidence type="ECO:0000313" key="1">
    <source>
        <dbReference type="EMBL" id="QCD35445.1"/>
    </source>
</evidence>
<gene>
    <name evidence="1" type="ORF">E7746_05820</name>
</gene>
<dbReference type="Proteomes" id="UP000297031">
    <property type="component" value="Chromosome"/>
</dbReference>
<organism evidence="1 2">
    <name type="scientific">Muribaculum gordoncarteri</name>
    <dbReference type="NCBI Taxonomy" id="2530390"/>
    <lineage>
        <taxon>Bacteria</taxon>
        <taxon>Pseudomonadati</taxon>
        <taxon>Bacteroidota</taxon>
        <taxon>Bacteroidia</taxon>
        <taxon>Bacteroidales</taxon>
        <taxon>Muribaculaceae</taxon>
        <taxon>Muribaculum</taxon>
    </lineage>
</organism>
<accession>A0A4P7VNM5</accession>